<evidence type="ECO:0000259" key="2">
    <source>
        <dbReference type="Pfam" id="PF07859"/>
    </source>
</evidence>
<name>A0A163IV88_ABSGL</name>
<dbReference type="OMA" id="RIGTCTM"/>
<dbReference type="PANTHER" id="PTHR48081:SF8">
    <property type="entry name" value="ALPHA_BETA HYDROLASE FOLD-3 DOMAIN-CONTAINING PROTEIN-RELATED"/>
    <property type="match status" value="1"/>
</dbReference>
<dbReference type="AlphaFoldDB" id="A0A163IV88"/>
<protein>
    <recommendedName>
        <fullName evidence="2">Alpha/beta hydrolase fold-3 domain-containing protein</fullName>
    </recommendedName>
</protein>
<keyword evidence="4" id="KW-1185">Reference proteome</keyword>
<dbReference type="PANTHER" id="PTHR48081">
    <property type="entry name" value="AB HYDROLASE SUPERFAMILY PROTEIN C4A8.06C"/>
    <property type="match status" value="1"/>
</dbReference>
<dbReference type="Pfam" id="PF07859">
    <property type="entry name" value="Abhydrolase_3"/>
    <property type="match status" value="1"/>
</dbReference>
<dbReference type="InParanoid" id="A0A163IV88"/>
<dbReference type="OrthoDB" id="433474at2759"/>
<dbReference type="SUPFAM" id="SSF53474">
    <property type="entry name" value="alpha/beta-Hydrolases"/>
    <property type="match status" value="1"/>
</dbReference>
<evidence type="ECO:0000313" key="4">
    <source>
        <dbReference type="Proteomes" id="UP000078561"/>
    </source>
</evidence>
<organism evidence="3">
    <name type="scientific">Absidia glauca</name>
    <name type="common">Pin mould</name>
    <dbReference type="NCBI Taxonomy" id="4829"/>
    <lineage>
        <taxon>Eukaryota</taxon>
        <taxon>Fungi</taxon>
        <taxon>Fungi incertae sedis</taxon>
        <taxon>Mucoromycota</taxon>
        <taxon>Mucoromycotina</taxon>
        <taxon>Mucoromycetes</taxon>
        <taxon>Mucorales</taxon>
        <taxon>Cunninghamellaceae</taxon>
        <taxon>Absidia</taxon>
    </lineage>
</organism>
<dbReference type="EMBL" id="LT550334">
    <property type="protein sequence ID" value="SAL95534.1"/>
    <property type="molecule type" value="Genomic_DNA"/>
</dbReference>
<dbReference type="GO" id="GO:0016787">
    <property type="term" value="F:hydrolase activity"/>
    <property type="evidence" value="ECO:0007669"/>
    <property type="project" value="UniProtKB-KW"/>
</dbReference>
<dbReference type="Proteomes" id="UP000078561">
    <property type="component" value="Unassembled WGS sequence"/>
</dbReference>
<dbReference type="InterPro" id="IPR029058">
    <property type="entry name" value="AB_hydrolase_fold"/>
</dbReference>
<evidence type="ECO:0000313" key="3">
    <source>
        <dbReference type="EMBL" id="SAL95534.1"/>
    </source>
</evidence>
<dbReference type="STRING" id="4829.A0A163IV88"/>
<accession>A0A163IV88</accession>
<dbReference type="InterPro" id="IPR050300">
    <property type="entry name" value="GDXG_lipolytic_enzyme"/>
</dbReference>
<gene>
    <name evidence="3" type="primary">ABSGL_00863.1 scaffold 958</name>
</gene>
<dbReference type="FunCoup" id="A0A163IV88">
    <property type="interactions" value="23"/>
</dbReference>
<evidence type="ECO:0000256" key="1">
    <source>
        <dbReference type="ARBA" id="ARBA00022801"/>
    </source>
</evidence>
<feature type="domain" description="Alpha/beta hydrolase fold-3" evidence="2">
    <location>
        <begin position="88"/>
        <end position="324"/>
    </location>
</feature>
<keyword evidence="1" id="KW-0378">Hydrolase</keyword>
<dbReference type="Gene3D" id="3.40.50.1820">
    <property type="entry name" value="alpha/beta hydrolase"/>
    <property type="match status" value="1"/>
</dbReference>
<reference evidence="3" key="1">
    <citation type="submission" date="2016-04" db="EMBL/GenBank/DDBJ databases">
        <authorList>
            <person name="Evans L.H."/>
            <person name="Alamgir A."/>
            <person name="Owens N."/>
            <person name="Weber N.D."/>
            <person name="Virtaneva K."/>
            <person name="Barbian K."/>
            <person name="Babar A."/>
            <person name="Rosenke K."/>
        </authorList>
    </citation>
    <scope>NUCLEOTIDE SEQUENCE [LARGE SCALE GENOMIC DNA]</scope>
    <source>
        <strain evidence="3">CBS 101.48</strain>
    </source>
</reference>
<proteinExistence type="predicted"/>
<sequence length="431" mass="48658">MDSIRQQVRRRLPPKATIKILRKVFALPAPAARLVLDDITKPRKSHRSWYKKVPWNQEWTGCWIGENIQKVDDKGLAERIEKADIILFNVHGGGFRVGRSTMFLDTYIKWIRALKEKYGVTVLIMSVDYRLAPEYKFPSPVEDVVRAYECLIKTHKVDGSKIVATGDSAGSALVLEMLFITHDPSMFEIVTDDPEGEAEAGGAPILTELPRPAGTVLISPLVTEETTSQSWKDNVKYDYVSQQTAKLIKKDYFQPLEPNAPPDAQHVLGIMRLQTGFQAFFSPRVLLYIGNKEVMRDDALDLAQKAENDGVDVEVVMEDCVHDWFCVREVVKDKAMLDRADKIFADFCYRSVIVPRDGPGGLPFEHTLASSLRRSSEGLHAVPEMDENDEDEFHEAMTEYTDLGSTTSTAVYERHVSNDKGTRTKTLTVFV</sequence>
<dbReference type="InterPro" id="IPR013094">
    <property type="entry name" value="AB_hydrolase_3"/>
</dbReference>